<comment type="caution">
    <text evidence="8">The sequence shown here is derived from an EMBL/GenBank/DDBJ whole genome shotgun (WGS) entry which is preliminary data.</text>
</comment>
<evidence type="ECO:0000256" key="2">
    <source>
        <dbReference type="ARBA" id="ARBA00005695"/>
    </source>
</evidence>
<dbReference type="InterPro" id="IPR039424">
    <property type="entry name" value="SBP_5"/>
</dbReference>
<feature type="chain" id="PRO_5040719006" evidence="6">
    <location>
        <begin position="30"/>
        <end position="567"/>
    </location>
</feature>
<dbReference type="CDD" id="cd08492">
    <property type="entry name" value="PBP2_NikA_DppA_OppA_like_15"/>
    <property type="match status" value="1"/>
</dbReference>
<dbReference type="PIRSF" id="PIRSF002741">
    <property type="entry name" value="MppA"/>
    <property type="match status" value="1"/>
</dbReference>
<keyword evidence="4 6" id="KW-0732">Signal</keyword>
<dbReference type="InterPro" id="IPR030678">
    <property type="entry name" value="Peptide/Ni-bd"/>
</dbReference>
<reference evidence="8" key="1">
    <citation type="submission" date="2022-01" db="EMBL/GenBank/DDBJ databases">
        <title>Corynebacterium sp. nov isolated from isolated from the feces of the greater white-fronted geese (Anser albifrons) at Poyang Lake, PR China.</title>
        <authorList>
            <person name="Liu Q."/>
        </authorList>
    </citation>
    <scope>NUCLEOTIDE SEQUENCE</scope>
    <source>
        <strain evidence="8">JCM 32435</strain>
    </source>
</reference>
<dbReference type="Gene3D" id="3.40.190.10">
    <property type="entry name" value="Periplasmic binding protein-like II"/>
    <property type="match status" value="1"/>
</dbReference>
<accession>A0A9X1TZZ5</accession>
<dbReference type="EMBL" id="JAKGSI010000005">
    <property type="protein sequence ID" value="MCF4007461.1"/>
    <property type="molecule type" value="Genomic_DNA"/>
</dbReference>
<evidence type="ECO:0000256" key="3">
    <source>
        <dbReference type="ARBA" id="ARBA00022448"/>
    </source>
</evidence>
<organism evidence="8 9">
    <name type="scientific">Corynebacterium uropygiale</name>
    <dbReference type="NCBI Taxonomy" id="1775911"/>
    <lineage>
        <taxon>Bacteria</taxon>
        <taxon>Bacillati</taxon>
        <taxon>Actinomycetota</taxon>
        <taxon>Actinomycetes</taxon>
        <taxon>Mycobacteriales</taxon>
        <taxon>Corynebacteriaceae</taxon>
        <taxon>Corynebacterium</taxon>
    </lineage>
</organism>
<proteinExistence type="inferred from homology"/>
<dbReference type="NCBIfam" id="TIGR04028">
    <property type="entry name" value="SBP_KPN_01854"/>
    <property type="match status" value="1"/>
</dbReference>
<dbReference type="PROSITE" id="PS51257">
    <property type="entry name" value="PROKAR_LIPOPROTEIN"/>
    <property type="match status" value="1"/>
</dbReference>
<evidence type="ECO:0000256" key="4">
    <source>
        <dbReference type="ARBA" id="ARBA00022729"/>
    </source>
</evidence>
<protein>
    <submittedName>
        <fullName evidence="8">TIGR04028 family ABC transporter substrate-binding protein</fullName>
    </submittedName>
</protein>
<evidence type="ECO:0000313" key="9">
    <source>
        <dbReference type="Proteomes" id="UP001139336"/>
    </source>
</evidence>
<comment type="subcellular location">
    <subcellularLocation>
        <location evidence="1">Cell envelope</location>
    </subcellularLocation>
</comment>
<gene>
    <name evidence="8" type="ORF">L1O03_09820</name>
</gene>
<keyword evidence="9" id="KW-1185">Reference proteome</keyword>
<evidence type="ECO:0000256" key="5">
    <source>
        <dbReference type="SAM" id="MobiDB-lite"/>
    </source>
</evidence>
<evidence type="ECO:0000259" key="7">
    <source>
        <dbReference type="Pfam" id="PF00496"/>
    </source>
</evidence>
<feature type="domain" description="Solute-binding protein family 5" evidence="7">
    <location>
        <begin position="88"/>
        <end position="442"/>
    </location>
</feature>
<dbReference type="RefSeq" id="WP_236119601.1">
    <property type="nucleotide sequence ID" value="NZ_JAKGSI010000005.1"/>
</dbReference>
<dbReference type="Proteomes" id="UP001139336">
    <property type="component" value="Unassembled WGS sequence"/>
</dbReference>
<keyword evidence="3" id="KW-0813">Transport</keyword>
<dbReference type="InterPro" id="IPR023920">
    <property type="entry name" value="ABC_transptr_sub-bd_KPN01854"/>
</dbReference>
<dbReference type="AlphaFoldDB" id="A0A9X1TZZ5"/>
<evidence type="ECO:0000256" key="6">
    <source>
        <dbReference type="SAM" id="SignalP"/>
    </source>
</evidence>
<dbReference type="SUPFAM" id="SSF53850">
    <property type="entry name" value="Periplasmic binding protein-like II"/>
    <property type="match status" value="1"/>
</dbReference>
<comment type="similarity">
    <text evidence="2">Belongs to the bacterial solute-binding protein 5 family.</text>
</comment>
<dbReference type="GO" id="GO:1904680">
    <property type="term" value="F:peptide transmembrane transporter activity"/>
    <property type="evidence" value="ECO:0007669"/>
    <property type="project" value="TreeGrafter"/>
</dbReference>
<name>A0A9X1TZZ5_9CORY</name>
<sequence>MARPSFRATLATLLSLVMTMGLLSACAFGQGKAEQSDTASGAPAQELTYLEPLFFKTLYPPSAGFYPNGAVVNNITDRLLWQDPDTLELHPWIARDLPEVNDDATSFTFHLRPGVTYSDGTPLDAENVLRNIDLYAKGDSSRRLTSSEQISNYKGGEVLDPLTVRFHFSQPAPGFPQAMSSYNAGLLANSSLEGTDEDFAPGRASSVIGSGPFVVAEEKMGKTLVLRAREDYDWAPPVSKHQGRAYLDRITYVLAGEQSVRIGGLIAGQGDIARQVEAPEEKHLKERGISIVAHGTNGVTNQLAFRFRHPLLQDIRVRQALMKAVDREEIMRTLFSESYPLATSALARTARGYKEQPPYPYDQEESRRLLDAAGWRPGPDGIRVKDGHRLSFTVNEAVPQPRSKEVITKVQEQLRRVGVEISLNPGDQTTQNTDSTDLGKIQIRHTMVGRADHDVIKSQYGTDERNTFLNSEEDVEKVDPSTGLDPADVGPTDPHLQELVEKVASAPSEAARDRYSGEVQDYLTEQAYVLPLFEEPVVYGVRPNVQGFHTESIGRPTFYDVKIGDAQ</sequence>
<dbReference type="PANTHER" id="PTHR30290">
    <property type="entry name" value="PERIPLASMIC BINDING COMPONENT OF ABC TRANSPORTER"/>
    <property type="match status" value="1"/>
</dbReference>
<evidence type="ECO:0000256" key="1">
    <source>
        <dbReference type="ARBA" id="ARBA00004196"/>
    </source>
</evidence>
<dbReference type="GO" id="GO:0030313">
    <property type="term" value="C:cell envelope"/>
    <property type="evidence" value="ECO:0007669"/>
    <property type="project" value="UniProtKB-SubCell"/>
</dbReference>
<dbReference type="Pfam" id="PF00496">
    <property type="entry name" value="SBP_bac_5"/>
    <property type="match status" value="1"/>
</dbReference>
<dbReference type="PANTHER" id="PTHR30290:SF10">
    <property type="entry name" value="PERIPLASMIC OLIGOPEPTIDE-BINDING PROTEIN-RELATED"/>
    <property type="match status" value="1"/>
</dbReference>
<evidence type="ECO:0000313" key="8">
    <source>
        <dbReference type="EMBL" id="MCF4007461.1"/>
    </source>
</evidence>
<dbReference type="GO" id="GO:0015833">
    <property type="term" value="P:peptide transport"/>
    <property type="evidence" value="ECO:0007669"/>
    <property type="project" value="TreeGrafter"/>
</dbReference>
<feature type="signal peptide" evidence="6">
    <location>
        <begin position="1"/>
        <end position="29"/>
    </location>
</feature>
<feature type="region of interest" description="Disordered" evidence="5">
    <location>
        <begin position="464"/>
        <end position="493"/>
    </location>
</feature>
<dbReference type="GO" id="GO:0043190">
    <property type="term" value="C:ATP-binding cassette (ABC) transporter complex"/>
    <property type="evidence" value="ECO:0007669"/>
    <property type="project" value="InterPro"/>
</dbReference>
<dbReference type="InterPro" id="IPR000914">
    <property type="entry name" value="SBP_5_dom"/>
</dbReference>
<dbReference type="GO" id="GO:0042597">
    <property type="term" value="C:periplasmic space"/>
    <property type="evidence" value="ECO:0007669"/>
    <property type="project" value="UniProtKB-ARBA"/>
</dbReference>
<dbReference type="Gene3D" id="3.10.105.10">
    <property type="entry name" value="Dipeptide-binding Protein, Domain 3"/>
    <property type="match status" value="1"/>
</dbReference>